<dbReference type="EMBL" id="LNGC01000275">
    <property type="protein sequence ID" value="KYC44498.1"/>
    <property type="molecule type" value="Genomic_DNA"/>
</dbReference>
<comment type="caution">
    <text evidence="1">The sequence shown here is derived from an EMBL/GenBank/DDBJ whole genome shotgun (WGS) entry which is preliminary data.</text>
</comment>
<dbReference type="AlphaFoldDB" id="A0A150IHY4"/>
<sequence>MIPKLEHACYRCIHYRNYDSDYCQYWGEDTISDPGIDKYIGCHKFEGTTLDDEIYSLIDDIGKVIGKGAFIDIVNERVPDTLKVCGDLCKGSPGQCERCMGDKI</sequence>
<organism evidence="1 2">
    <name type="scientific">Candidatus Methanofastidiosum methylothiophilum</name>
    <dbReference type="NCBI Taxonomy" id="1705564"/>
    <lineage>
        <taxon>Archaea</taxon>
        <taxon>Methanobacteriati</taxon>
        <taxon>Methanobacteriota</taxon>
        <taxon>Stenosarchaea group</taxon>
        <taxon>Candidatus Methanofastidiosia</taxon>
        <taxon>Candidatus Methanofastidiosales</taxon>
        <taxon>Candidatus Methanofastidiosaceae</taxon>
        <taxon>Candidatus Methanofastidiosum</taxon>
    </lineage>
</organism>
<protein>
    <submittedName>
        <fullName evidence="1">Uncharacterized protein</fullName>
    </submittedName>
</protein>
<reference evidence="1 2" key="1">
    <citation type="journal article" date="2016" name="ISME J.">
        <title>Chasing the elusive Euryarchaeota class WSA2: genomes reveal a uniquely fastidious methyl-reducing methanogen.</title>
        <authorList>
            <person name="Nobu M.K."/>
            <person name="Narihiro T."/>
            <person name="Kuroda K."/>
            <person name="Mei R."/>
            <person name="Liu W.T."/>
        </authorList>
    </citation>
    <scope>NUCLEOTIDE SEQUENCE [LARGE SCALE GENOMIC DNA]</scope>
    <source>
        <strain evidence="1">U1lsi0528_Bin055</strain>
    </source>
</reference>
<name>A0A150IHY4_9EURY</name>
<evidence type="ECO:0000313" key="1">
    <source>
        <dbReference type="EMBL" id="KYC44498.1"/>
    </source>
</evidence>
<dbReference type="Proteomes" id="UP000075398">
    <property type="component" value="Unassembled WGS sequence"/>
</dbReference>
<gene>
    <name evidence="1" type="ORF">AMQ22_02297</name>
</gene>
<proteinExistence type="predicted"/>
<accession>A0A150IHY4</accession>
<evidence type="ECO:0000313" key="2">
    <source>
        <dbReference type="Proteomes" id="UP000075398"/>
    </source>
</evidence>